<dbReference type="AlphaFoldDB" id="B7G6Q8"/>
<dbReference type="PaxDb" id="2850-Phatr48320"/>
<evidence type="ECO:0000256" key="3">
    <source>
        <dbReference type="SAM" id="SignalP"/>
    </source>
</evidence>
<reference evidence="5" key="2">
    <citation type="submission" date="2008-08" db="EMBL/GenBank/DDBJ databases">
        <authorList>
            <consortium name="Diatom Consortium"/>
            <person name="Grigoriev I."/>
            <person name="Grimwood J."/>
            <person name="Kuo A."/>
            <person name="Otillar R.P."/>
            <person name="Salamov A."/>
            <person name="Detter J.C."/>
            <person name="Lindquist E."/>
            <person name="Shapiro H."/>
            <person name="Lucas S."/>
            <person name="Glavina del Rio T."/>
            <person name="Pitluck S."/>
            <person name="Rokhsar D."/>
            <person name="Bowler C."/>
        </authorList>
    </citation>
    <scope>GENOME REANNOTATION</scope>
    <source>
        <strain evidence="5">CCAP 1055/1</strain>
    </source>
</reference>
<feature type="signal peptide" evidence="3">
    <location>
        <begin position="1"/>
        <end position="21"/>
    </location>
</feature>
<evidence type="ECO:0000256" key="2">
    <source>
        <dbReference type="SAM" id="MobiDB-lite"/>
    </source>
</evidence>
<dbReference type="InterPro" id="IPR008775">
    <property type="entry name" value="Phytyl_CoA_dOase-like"/>
</dbReference>
<feature type="region of interest" description="Disordered" evidence="2">
    <location>
        <begin position="37"/>
        <end position="97"/>
    </location>
</feature>
<dbReference type="KEGG" id="pti:PHATRDRAFT_48320"/>
<dbReference type="InParanoid" id="B7G6Q8"/>
<feature type="compositionally biased region" description="Polar residues" evidence="2">
    <location>
        <begin position="47"/>
        <end position="56"/>
    </location>
</feature>
<evidence type="ECO:0000256" key="1">
    <source>
        <dbReference type="ARBA" id="ARBA00001962"/>
    </source>
</evidence>
<feature type="compositionally biased region" description="Basic and acidic residues" evidence="2">
    <location>
        <begin position="57"/>
        <end position="71"/>
    </location>
</feature>
<dbReference type="RefSeq" id="XP_002182899.1">
    <property type="nucleotide sequence ID" value="XM_002182863.1"/>
</dbReference>
<dbReference type="PANTHER" id="PTHR20883">
    <property type="entry name" value="PHYTANOYL-COA DIOXYGENASE DOMAIN CONTAINING 1"/>
    <property type="match status" value="1"/>
</dbReference>
<dbReference type="Gene3D" id="2.60.120.620">
    <property type="entry name" value="q2cbj1_9rhob like domain"/>
    <property type="match status" value="1"/>
</dbReference>
<dbReference type="Pfam" id="PF05721">
    <property type="entry name" value="PhyH"/>
    <property type="match status" value="1"/>
</dbReference>
<proteinExistence type="predicted"/>
<dbReference type="SUPFAM" id="SSF51197">
    <property type="entry name" value="Clavaminate synthase-like"/>
    <property type="match status" value="1"/>
</dbReference>
<feature type="compositionally biased region" description="Polar residues" evidence="2">
    <location>
        <begin position="81"/>
        <end position="97"/>
    </location>
</feature>
<comment type="cofactor">
    <cofactor evidence="1">
        <name>Fe cation</name>
        <dbReference type="ChEBI" id="CHEBI:24875"/>
    </cofactor>
</comment>
<keyword evidence="3" id="KW-0732">Signal</keyword>
<dbReference type="OMA" id="HWSPPQP"/>
<dbReference type="OrthoDB" id="445007at2759"/>
<keyword evidence="5" id="KW-1185">Reference proteome</keyword>
<evidence type="ECO:0000313" key="5">
    <source>
        <dbReference type="Proteomes" id="UP000000759"/>
    </source>
</evidence>
<accession>B7G6Q8</accession>
<gene>
    <name evidence="4" type="ORF">PHATRDRAFT_48320</name>
</gene>
<organism evidence="4 5">
    <name type="scientific">Phaeodactylum tricornutum (strain CCAP 1055/1)</name>
    <dbReference type="NCBI Taxonomy" id="556484"/>
    <lineage>
        <taxon>Eukaryota</taxon>
        <taxon>Sar</taxon>
        <taxon>Stramenopiles</taxon>
        <taxon>Ochrophyta</taxon>
        <taxon>Bacillariophyta</taxon>
        <taxon>Bacillariophyceae</taxon>
        <taxon>Bacillariophycidae</taxon>
        <taxon>Naviculales</taxon>
        <taxon>Phaeodactylaceae</taxon>
        <taxon>Phaeodactylum</taxon>
    </lineage>
</organism>
<feature type="chain" id="PRO_5002853040" description="Phytanoyl-CoA dioxygenase" evidence="3">
    <location>
        <begin position="22"/>
        <end position="410"/>
    </location>
</feature>
<dbReference type="HOGENOM" id="CLU_671699_0_0_1"/>
<dbReference type="PANTHER" id="PTHR20883:SF49">
    <property type="entry name" value="PHYTANOYL-COA DIOXYGENASE"/>
    <property type="match status" value="1"/>
</dbReference>
<dbReference type="eggNOG" id="ENOG502RXRT">
    <property type="taxonomic scope" value="Eukaryota"/>
</dbReference>
<protein>
    <recommendedName>
        <fullName evidence="6">Phytanoyl-CoA dioxygenase</fullName>
    </recommendedName>
</protein>
<dbReference type="EMBL" id="CM000619">
    <property type="protein sequence ID" value="EEC45635.1"/>
    <property type="molecule type" value="Genomic_DNA"/>
</dbReference>
<dbReference type="GeneID" id="7203741"/>
<name>B7G6Q8_PHATC</name>
<evidence type="ECO:0008006" key="6">
    <source>
        <dbReference type="Google" id="ProtNLM"/>
    </source>
</evidence>
<reference evidence="4 5" key="1">
    <citation type="journal article" date="2008" name="Nature">
        <title>The Phaeodactylum genome reveals the evolutionary history of diatom genomes.</title>
        <authorList>
            <person name="Bowler C."/>
            <person name="Allen A.E."/>
            <person name="Badger J.H."/>
            <person name="Grimwood J."/>
            <person name="Jabbari K."/>
            <person name="Kuo A."/>
            <person name="Maheswari U."/>
            <person name="Martens C."/>
            <person name="Maumus F."/>
            <person name="Otillar R.P."/>
            <person name="Rayko E."/>
            <person name="Salamov A."/>
            <person name="Vandepoele K."/>
            <person name="Beszteri B."/>
            <person name="Gruber A."/>
            <person name="Heijde M."/>
            <person name="Katinka M."/>
            <person name="Mock T."/>
            <person name="Valentin K."/>
            <person name="Verret F."/>
            <person name="Berges J.A."/>
            <person name="Brownlee C."/>
            <person name="Cadoret J.P."/>
            <person name="Chiovitti A."/>
            <person name="Choi C.J."/>
            <person name="Coesel S."/>
            <person name="De Martino A."/>
            <person name="Detter J.C."/>
            <person name="Durkin C."/>
            <person name="Falciatore A."/>
            <person name="Fournet J."/>
            <person name="Haruta M."/>
            <person name="Huysman M.J."/>
            <person name="Jenkins B.D."/>
            <person name="Jiroutova K."/>
            <person name="Jorgensen R.E."/>
            <person name="Joubert Y."/>
            <person name="Kaplan A."/>
            <person name="Kroger N."/>
            <person name="Kroth P.G."/>
            <person name="La Roche J."/>
            <person name="Lindquist E."/>
            <person name="Lommer M."/>
            <person name="Martin-Jezequel V."/>
            <person name="Lopez P.J."/>
            <person name="Lucas S."/>
            <person name="Mangogna M."/>
            <person name="McGinnis K."/>
            <person name="Medlin L.K."/>
            <person name="Montsant A."/>
            <person name="Oudot-Le Secq M.P."/>
            <person name="Napoli C."/>
            <person name="Obornik M."/>
            <person name="Parker M.S."/>
            <person name="Petit J.L."/>
            <person name="Porcel B.M."/>
            <person name="Poulsen N."/>
            <person name="Robison M."/>
            <person name="Rychlewski L."/>
            <person name="Rynearson T.A."/>
            <person name="Schmutz J."/>
            <person name="Shapiro H."/>
            <person name="Siaut M."/>
            <person name="Stanley M."/>
            <person name="Sussman M.R."/>
            <person name="Taylor A.R."/>
            <person name="Vardi A."/>
            <person name="von Dassow P."/>
            <person name="Vyverman W."/>
            <person name="Willis A."/>
            <person name="Wyrwicz L.S."/>
            <person name="Rokhsar D.S."/>
            <person name="Weissenbach J."/>
            <person name="Armbrust E.V."/>
            <person name="Green B.R."/>
            <person name="Van de Peer Y."/>
            <person name="Grigoriev I.V."/>
        </authorList>
    </citation>
    <scope>NUCLEOTIDE SEQUENCE [LARGE SCALE GENOMIC DNA]</scope>
    <source>
        <strain evidence="4 5">CCAP 1055/1</strain>
    </source>
</reference>
<dbReference type="Proteomes" id="UP000000759">
    <property type="component" value="Chromosome 17"/>
</dbReference>
<sequence>MHTIKSASFAVLLLLIPRSHSFLAGDDSFRLSTTLPLISPSSEPTNESKPSRGQSSLRKEKNRDGHARKNALEVGSHTPDNHQSNCSATGEKSRSRTPNLQIQLQYARKGHSVLRNWLETARLVKPRQTLIDYGKEQELLAWKQKVQVASNDAKLASSCRTVKQCRRELDKLLGVDTPLPFLQYFHVWRNLSDVHQLAKDLAPTAGKLLDVDAVRLYQDALFWKRPGDGPTPWHTDARMAPFDTNKLITLWIPLQTVPKDGTGLVYVSESHNDFSLAYWHDVSDATENPNSPWNDLESRYTSPLVDYMPLAVGDVTAHAGWTLHCANGNDAGSTYGNQQDHEDRLALAISYVDAAAPVREKVLLDNRADNEDLWSYQDWVRQVPSGQANFVHKKVPILWSKGTVRKDSKR</sequence>
<evidence type="ECO:0000313" key="4">
    <source>
        <dbReference type="EMBL" id="EEC45635.1"/>
    </source>
</evidence>